<evidence type="ECO:0000313" key="3">
    <source>
        <dbReference type="Proteomes" id="UP000800094"/>
    </source>
</evidence>
<feature type="region of interest" description="Disordered" evidence="1">
    <location>
        <begin position="1"/>
        <end position="22"/>
    </location>
</feature>
<evidence type="ECO:0000313" key="2">
    <source>
        <dbReference type="EMBL" id="KAF2253786.1"/>
    </source>
</evidence>
<organism evidence="2 3">
    <name type="scientific">Trematosphaeria pertusa</name>
    <dbReference type="NCBI Taxonomy" id="390896"/>
    <lineage>
        <taxon>Eukaryota</taxon>
        <taxon>Fungi</taxon>
        <taxon>Dikarya</taxon>
        <taxon>Ascomycota</taxon>
        <taxon>Pezizomycotina</taxon>
        <taxon>Dothideomycetes</taxon>
        <taxon>Pleosporomycetidae</taxon>
        <taxon>Pleosporales</taxon>
        <taxon>Massarineae</taxon>
        <taxon>Trematosphaeriaceae</taxon>
        <taxon>Trematosphaeria</taxon>
    </lineage>
</organism>
<name>A0A6A6ITQ4_9PLEO</name>
<dbReference type="AlphaFoldDB" id="A0A6A6ITQ4"/>
<dbReference type="EMBL" id="ML987191">
    <property type="protein sequence ID" value="KAF2253786.1"/>
    <property type="molecule type" value="Genomic_DNA"/>
</dbReference>
<dbReference type="GeneID" id="54574179"/>
<dbReference type="Proteomes" id="UP000800094">
    <property type="component" value="Unassembled WGS sequence"/>
</dbReference>
<accession>A0A6A6ITQ4</accession>
<protein>
    <submittedName>
        <fullName evidence="2">Uncharacterized protein</fullName>
    </submittedName>
</protein>
<evidence type="ECO:0000256" key="1">
    <source>
        <dbReference type="SAM" id="MobiDB-lite"/>
    </source>
</evidence>
<reference evidence="2" key="1">
    <citation type="journal article" date="2020" name="Stud. Mycol.">
        <title>101 Dothideomycetes genomes: a test case for predicting lifestyles and emergence of pathogens.</title>
        <authorList>
            <person name="Haridas S."/>
            <person name="Albert R."/>
            <person name="Binder M."/>
            <person name="Bloem J."/>
            <person name="Labutti K."/>
            <person name="Salamov A."/>
            <person name="Andreopoulos B."/>
            <person name="Baker S."/>
            <person name="Barry K."/>
            <person name="Bills G."/>
            <person name="Bluhm B."/>
            <person name="Cannon C."/>
            <person name="Castanera R."/>
            <person name="Culley D."/>
            <person name="Daum C."/>
            <person name="Ezra D."/>
            <person name="Gonzalez J."/>
            <person name="Henrissat B."/>
            <person name="Kuo A."/>
            <person name="Liang C."/>
            <person name="Lipzen A."/>
            <person name="Lutzoni F."/>
            <person name="Magnuson J."/>
            <person name="Mondo S."/>
            <person name="Nolan M."/>
            <person name="Ohm R."/>
            <person name="Pangilinan J."/>
            <person name="Park H.-J."/>
            <person name="Ramirez L."/>
            <person name="Alfaro M."/>
            <person name="Sun H."/>
            <person name="Tritt A."/>
            <person name="Yoshinaga Y."/>
            <person name="Zwiers L.-H."/>
            <person name="Turgeon B."/>
            <person name="Goodwin S."/>
            <person name="Spatafora J."/>
            <person name="Crous P."/>
            <person name="Grigoriev I."/>
        </authorList>
    </citation>
    <scope>NUCLEOTIDE SEQUENCE</scope>
    <source>
        <strain evidence="2">CBS 122368</strain>
    </source>
</reference>
<feature type="compositionally biased region" description="Polar residues" evidence="1">
    <location>
        <begin position="1"/>
        <end position="16"/>
    </location>
</feature>
<sequence>MSYFWSSWATAMNPTYSSSSTRSKFFSRPHLHSCFLVLHRTASTSHVYRPSFVQYDGTQEQSLPHLQARWKPSSASRS</sequence>
<dbReference type="RefSeq" id="XP_033688790.1">
    <property type="nucleotide sequence ID" value="XM_033820849.1"/>
</dbReference>
<gene>
    <name evidence="2" type="ORF">BU26DRAFT_229990</name>
</gene>
<proteinExistence type="predicted"/>
<keyword evidence="3" id="KW-1185">Reference proteome</keyword>